<dbReference type="GO" id="GO:0015074">
    <property type="term" value="P:DNA integration"/>
    <property type="evidence" value="ECO:0007669"/>
    <property type="project" value="InterPro"/>
</dbReference>
<evidence type="ECO:0000256" key="1">
    <source>
        <dbReference type="ARBA" id="ARBA00023172"/>
    </source>
</evidence>
<dbReference type="BioCyc" id="AMAC1300253:G12YX-707-MONOMER"/>
<name>S5ABN9_9ALTE</name>
<dbReference type="KEGG" id="amh:I633_04440"/>
<dbReference type="EMBL" id="CP004846">
    <property type="protein sequence ID" value="AGP77130.1"/>
    <property type="molecule type" value="Genomic_DNA"/>
</dbReference>
<dbReference type="Gene3D" id="1.10.443.10">
    <property type="entry name" value="Intergrase catalytic core"/>
    <property type="match status" value="1"/>
</dbReference>
<dbReference type="AlphaFoldDB" id="S5ABN9"/>
<proteinExistence type="predicted"/>
<keyword evidence="1" id="KW-0233">DNA recombination</keyword>
<gene>
    <name evidence="2" type="ORF">I633_04440</name>
</gene>
<organism evidence="2 3">
    <name type="scientific">Alteromonas mediterranea 615</name>
    <dbReference type="NCBI Taxonomy" id="1300253"/>
    <lineage>
        <taxon>Bacteria</taxon>
        <taxon>Pseudomonadati</taxon>
        <taxon>Pseudomonadota</taxon>
        <taxon>Gammaproteobacteria</taxon>
        <taxon>Alteromonadales</taxon>
        <taxon>Alteromonadaceae</taxon>
        <taxon>Alteromonas/Salinimonas group</taxon>
        <taxon>Alteromonas</taxon>
    </lineage>
</organism>
<dbReference type="Proteomes" id="UP000014909">
    <property type="component" value="Chromosome"/>
</dbReference>
<evidence type="ECO:0000313" key="3">
    <source>
        <dbReference type="Proteomes" id="UP000014909"/>
    </source>
</evidence>
<dbReference type="HOGENOM" id="CLU_2302373_0_0_6"/>
<dbReference type="SUPFAM" id="SSF56349">
    <property type="entry name" value="DNA breaking-rejoining enzymes"/>
    <property type="match status" value="1"/>
</dbReference>
<sequence length="89" mass="9986">MFGADNHHGRVVEPKKIIKKINERADISFTLHDLRRTFCSVAETIGVGTYTLKQLLNHKTSSSDVSAGYTVLTAEELREPADRICKRLS</sequence>
<dbReference type="InterPro" id="IPR011010">
    <property type="entry name" value="DNA_brk_join_enz"/>
</dbReference>
<dbReference type="GO" id="GO:0003677">
    <property type="term" value="F:DNA binding"/>
    <property type="evidence" value="ECO:0007669"/>
    <property type="project" value="InterPro"/>
</dbReference>
<accession>S5ABN9</accession>
<dbReference type="GO" id="GO:0006310">
    <property type="term" value="P:DNA recombination"/>
    <property type="evidence" value="ECO:0007669"/>
    <property type="project" value="UniProtKB-KW"/>
</dbReference>
<dbReference type="InterPro" id="IPR013762">
    <property type="entry name" value="Integrase-like_cat_sf"/>
</dbReference>
<reference evidence="2 3" key="1">
    <citation type="journal article" date="2013" name="Genome Biol. Evol.">
        <title>Genomic Diversity of "Deep Ecotype" Alteromonas macleodii Isolates: Evidence for Pan-Mediterranean Clonal Frames.</title>
        <authorList>
            <person name="Lopez-Perez M."/>
            <person name="Gonzaga A."/>
            <person name="Rodriguez-Valera F."/>
        </authorList>
    </citation>
    <scope>NUCLEOTIDE SEQUENCE [LARGE SCALE GENOMIC DNA]</scope>
    <source>
        <strain evidence="3">'English Channel 615'</strain>
    </source>
</reference>
<protein>
    <submittedName>
        <fullName evidence="2">Phage integrase</fullName>
    </submittedName>
</protein>
<evidence type="ECO:0000313" key="2">
    <source>
        <dbReference type="EMBL" id="AGP77130.1"/>
    </source>
</evidence>